<evidence type="ECO:0000259" key="10">
    <source>
        <dbReference type="Pfam" id="PF02811"/>
    </source>
</evidence>
<accession>A0A2K8NTE5</accession>
<organism evidence="14 15">
    <name type="scientific">Williamsoniiplasma luminosum</name>
    <dbReference type="NCBI Taxonomy" id="214888"/>
    <lineage>
        <taxon>Bacteria</taxon>
        <taxon>Bacillati</taxon>
        <taxon>Mycoplasmatota</taxon>
        <taxon>Mollicutes</taxon>
        <taxon>Entomoplasmatales</taxon>
        <taxon>Williamsoniiplasma</taxon>
    </lineage>
</organism>
<dbReference type="Pfam" id="PF07733">
    <property type="entry name" value="DNA_pol3_alpha"/>
    <property type="match status" value="1"/>
</dbReference>
<comment type="similarity">
    <text evidence="2">Belongs to the DNA polymerase type-C family. DnaE subfamily.</text>
</comment>
<dbReference type="NCBIfam" id="TIGR00594">
    <property type="entry name" value="polc"/>
    <property type="match status" value="1"/>
</dbReference>
<dbReference type="Pfam" id="PF17657">
    <property type="entry name" value="DNA_pol3_finger"/>
    <property type="match status" value="1"/>
</dbReference>
<evidence type="ECO:0000259" key="9">
    <source>
        <dbReference type="Pfam" id="PF01336"/>
    </source>
</evidence>
<feature type="domain" description="OB" evidence="9">
    <location>
        <begin position="899"/>
        <end position="965"/>
    </location>
</feature>
<reference evidence="14 15" key="1">
    <citation type="submission" date="2017-11" db="EMBL/GenBank/DDBJ databases">
        <title>Genome sequence of Entomoplasma luminosum PIMN-1 (ATCC 49195).</title>
        <authorList>
            <person name="Lo W.-S."/>
            <person name="Gasparich G.E."/>
            <person name="Kuo C.-H."/>
        </authorList>
    </citation>
    <scope>NUCLEOTIDE SEQUENCE [LARGE SCALE GENOMIC DNA]</scope>
    <source>
        <strain evidence="14 15">PIMN-1</strain>
    </source>
</reference>
<dbReference type="Proteomes" id="UP000232063">
    <property type="component" value="Chromosome"/>
</dbReference>
<dbReference type="InterPro" id="IPR029460">
    <property type="entry name" value="DNAPol_HHH"/>
</dbReference>
<protein>
    <recommendedName>
        <fullName evidence="3">DNA-directed DNA polymerase</fullName>
        <ecNumber evidence="3">2.7.7.7</ecNumber>
    </recommendedName>
</protein>
<dbReference type="InterPro" id="IPR004365">
    <property type="entry name" value="NA-bd_OB_tRNA"/>
</dbReference>
<feature type="domain" description="DNA polymerase III alpha subunit finger" evidence="13">
    <location>
        <begin position="492"/>
        <end position="655"/>
    </location>
</feature>
<gene>
    <name evidence="14" type="primary">dnaE</name>
    <name evidence="14" type="ORF">ELUMI_v1c03340</name>
</gene>
<dbReference type="Pfam" id="PF02811">
    <property type="entry name" value="PHP"/>
    <property type="match status" value="1"/>
</dbReference>
<evidence type="ECO:0000256" key="7">
    <source>
        <dbReference type="ARBA" id="ARBA00022932"/>
    </source>
</evidence>
<keyword evidence="15" id="KW-1185">Reference proteome</keyword>
<dbReference type="Gene3D" id="3.20.20.140">
    <property type="entry name" value="Metal-dependent hydrolases"/>
    <property type="match status" value="1"/>
</dbReference>
<dbReference type="Gene3D" id="1.10.10.1600">
    <property type="entry name" value="Bacterial DNA polymerase III alpha subunit, thumb domain"/>
    <property type="match status" value="1"/>
</dbReference>
<dbReference type="InterPro" id="IPR041931">
    <property type="entry name" value="DNA_pol3_alpha_thumb_dom"/>
</dbReference>
<dbReference type="CDD" id="cd04485">
    <property type="entry name" value="DnaE_OBF"/>
    <property type="match status" value="1"/>
</dbReference>
<dbReference type="InterPro" id="IPR040982">
    <property type="entry name" value="DNA_pol3_finger"/>
</dbReference>
<evidence type="ECO:0000259" key="11">
    <source>
        <dbReference type="Pfam" id="PF07733"/>
    </source>
</evidence>
<feature type="domain" description="DNA polymerase helix-hairpin-helix motif" evidence="12">
    <location>
        <begin position="730"/>
        <end position="818"/>
    </location>
</feature>
<evidence type="ECO:0000256" key="8">
    <source>
        <dbReference type="ARBA" id="ARBA00049244"/>
    </source>
</evidence>
<evidence type="ECO:0000256" key="4">
    <source>
        <dbReference type="ARBA" id="ARBA00022679"/>
    </source>
</evidence>
<evidence type="ECO:0000256" key="6">
    <source>
        <dbReference type="ARBA" id="ARBA00022705"/>
    </source>
</evidence>
<dbReference type="Gene3D" id="1.10.150.870">
    <property type="match status" value="1"/>
</dbReference>
<dbReference type="PANTHER" id="PTHR32294:SF0">
    <property type="entry name" value="DNA POLYMERASE III SUBUNIT ALPHA"/>
    <property type="match status" value="1"/>
</dbReference>
<name>A0A2K8NTE5_9MOLU</name>
<feature type="domain" description="PHP" evidence="10">
    <location>
        <begin position="7"/>
        <end position="104"/>
    </location>
</feature>
<comment type="subcellular location">
    <subcellularLocation>
        <location evidence="1">Cytoplasm</location>
    </subcellularLocation>
</comment>
<dbReference type="EMBL" id="CP024963">
    <property type="protein sequence ID" value="ATZ17059.1"/>
    <property type="molecule type" value="Genomic_DNA"/>
</dbReference>
<dbReference type="GO" id="GO:0008408">
    <property type="term" value="F:3'-5' exonuclease activity"/>
    <property type="evidence" value="ECO:0007669"/>
    <property type="project" value="InterPro"/>
</dbReference>
<evidence type="ECO:0000256" key="5">
    <source>
        <dbReference type="ARBA" id="ARBA00022695"/>
    </source>
</evidence>
<evidence type="ECO:0000259" key="13">
    <source>
        <dbReference type="Pfam" id="PF17657"/>
    </source>
</evidence>
<dbReference type="GO" id="GO:0006260">
    <property type="term" value="P:DNA replication"/>
    <property type="evidence" value="ECO:0007669"/>
    <property type="project" value="UniProtKB-KW"/>
</dbReference>
<proteinExistence type="inferred from homology"/>
<dbReference type="InterPro" id="IPR011708">
    <property type="entry name" value="DNA_pol3_alpha_NTPase_dom"/>
</dbReference>
<dbReference type="RefSeq" id="WP_025734087.1">
    <property type="nucleotide sequence ID" value="NZ_CP024963.1"/>
</dbReference>
<keyword evidence="4" id="KW-0808">Transferase</keyword>
<keyword evidence="7" id="KW-0239">DNA-directed DNA polymerase</keyword>
<dbReference type="InterPro" id="IPR004805">
    <property type="entry name" value="DnaE2/DnaE/PolC"/>
</dbReference>
<dbReference type="GO" id="GO:0003887">
    <property type="term" value="F:DNA-directed DNA polymerase activity"/>
    <property type="evidence" value="ECO:0007669"/>
    <property type="project" value="UniProtKB-KW"/>
</dbReference>
<dbReference type="Pfam" id="PF14579">
    <property type="entry name" value="HHH_6"/>
    <property type="match status" value="1"/>
</dbReference>
<keyword evidence="5" id="KW-0548">Nucleotidyltransferase</keyword>
<evidence type="ECO:0000313" key="14">
    <source>
        <dbReference type="EMBL" id="ATZ17059.1"/>
    </source>
</evidence>
<sequence>MKFSPQLNVRTEYNFQESLIRIKDYISFAKKHDFSFVFYAENKSMFGVADFYNQAKKNNLKPIIGLAIDNPETNKTTLLYAKNKTGFQNLSFLSSWLMENNLTNFDQEFFDVFNQAISDTFLISEDDQIVEKYGAIVHQLFIPKISYLTSDEYENFIVLSAIKNNLTLKEISNVQDEHYFSDEEMQNKNPIDQKQQISQIAEACNFNLFDNSGQYHIANFKTPDNLPINIYLKQLCEEALLKYFNESKTFIEQTDYLKRLTYELSVIDKMGFNNYFLIVWDYVKFAKSQDIIVGPGRGSSAGSLVAFLLEITQIDPIKYNLLFERFLNPERATMPDIDIDFQDDRREEVVEYLFNKYGAHNVAMISTFQTIGAKSAIRDVARAYDINLEIVNAITKNIDLNYQNDLKSAVANNAQLKQYQTEYPELFEAANTLIGLPRQTSTHAAGVVLSDVDLRTILPIKIGFNGIYQTQFDMNFLETLGLIKMDILGLRNLTTLQLIQNNILRSRQIKIKLENIDLNLPEVFKTLNAGDTSGIFQLESPGMTNLIKKMEVNSIEDISIASALFRPGPQEMIEEFIERKKGKKQNYLIDQTLKDILNPTFGIIVYQEQVIQILGLVANFSFAKSDIVRRAMGKKDYKYMESMKTEFISQAIKNNYSPENANTIWDWIEKFASYGFNKSHSIAYSYISYWLAYFKTKYPSEFYAALLSGVIGNETKMTQYLNEAKRKDIIVKSPNVANMSFNYNSSQKLLFLPLTTIKGIGNEFIRKLREAYQNDKNLFSSIFYFTTKMLNNGLNKNLFKALIWSGAFDEFKYSRQTLDENIDQIFSFAEFNKNTKIIDEKLVPILEVQKDVPTVVSAKEKEYLGFYVSTHPITTIKAENKDLKAVGIDFIKENQGFTRIIGEIQNIKIFKDKNQNDMAFIEVGDETDTISVTIFASLFEQMNELIKLNSILAMDVKMQKYKNTISASLIKIVKVLK</sequence>
<dbReference type="GO" id="GO:0005737">
    <property type="term" value="C:cytoplasm"/>
    <property type="evidence" value="ECO:0007669"/>
    <property type="project" value="UniProtKB-SubCell"/>
</dbReference>
<comment type="catalytic activity">
    <reaction evidence="8">
        <text>DNA(n) + a 2'-deoxyribonucleoside 5'-triphosphate = DNA(n+1) + diphosphate</text>
        <dbReference type="Rhea" id="RHEA:22508"/>
        <dbReference type="Rhea" id="RHEA-COMP:17339"/>
        <dbReference type="Rhea" id="RHEA-COMP:17340"/>
        <dbReference type="ChEBI" id="CHEBI:33019"/>
        <dbReference type="ChEBI" id="CHEBI:61560"/>
        <dbReference type="ChEBI" id="CHEBI:173112"/>
        <dbReference type="EC" id="2.7.7.7"/>
    </reaction>
</comment>
<dbReference type="CDD" id="cd07431">
    <property type="entry name" value="PHP_PolIIIA"/>
    <property type="match status" value="1"/>
</dbReference>
<dbReference type="EC" id="2.7.7.7" evidence="3"/>
<evidence type="ECO:0000256" key="2">
    <source>
        <dbReference type="ARBA" id="ARBA00009496"/>
    </source>
</evidence>
<dbReference type="InterPro" id="IPR004013">
    <property type="entry name" value="PHP_dom"/>
</dbReference>
<dbReference type="OrthoDB" id="9803237at2"/>
<evidence type="ECO:0000313" key="15">
    <source>
        <dbReference type="Proteomes" id="UP000232063"/>
    </source>
</evidence>
<keyword evidence="6" id="KW-0235">DNA replication</keyword>
<evidence type="ECO:0000259" key="12">
    <source>
        <dbReference type="Pfam" id="PF14579"/>
    </source>
</evidence>
<evidence type="ECO:0000256" key="1">
    <source>
        <dbReference type="ARBA" id="ARBA00004496"/>
    </source>
</evidence>
<dbReference type="AlphaFoldDB" id="A0A2K8NTE5"/>
<dbReference type="PANTHER" id="PTHR32294">
    <property type="entry name" value="DNA POLYMERASE III SUBUNIT ALPHA"/>
    <property type="match status" value="1"/>
</dbReference>
<dbReference type="KEGG" id="elj:ELUMI_v1c03340"/>
<feature type="domain" description="Bacterial DNA polymerase III alpha subunit NTPase" evidence="11">
    <location>
        <begin position="231"/>
        <end position="489"/>
    </location>
</feature>
<dbReference type="GO" id="GO:0003676">
    <property type="term" value="F:nucleic acid binding"/>
    <property type="evidence" value="ECO:0007669"/>
    <property type="project" value="InterPro"/>
</dbReference>
<evidence type="ECO:0000256" key="3">
    <source>
        <dbReference type="ARBA" id="ARBA00012417"/>
    </source>
</evidence>
<dbReference type="Pfam" id="PF01336">
    <property type="entry name" value="tRNA_anti-codon"/>
    <property type="match status" value="1"/>
</dbReference>